<dbReference type="RefSeq" id="WP_027219366.1">
    <property type="nucleotide sequence ID" value="NZ_BAZA01000151.1"/>
</dbReference>
<accession>A0A378KAK4</accession>
<proteinExistence type="predicted"/>
<evidence type="ECO:0000256" key="1">
    <source>
        <dbReference type="SAM" id="MobiDB-lite"/>
    </source>
</evidence>
<name>A0A378KAK4_LEGPN</name>
<evidence type="ECO:0000313" key="3">
    <source>
        <dbReference type="Proteomes" id="UP000254631"/>
    </source>
</evidence>
<dbReference type="Proteomes" id="UP000254631">
    <property type="component" value="Unassembled WGS sequence"/>
</dbReference>
<gene>
    <name evidence="2" type="ORF">NCTC12000_00760</name>
</gene>
<reference evidence="2 3" key="1">
    <citation type="submission" date="2018-06" db="EMBL/GenBank/DDBJ databases">
        <authorList>
            <consortium name="Pathogen Informatics"/>
            <person name="Doyle S."/>
        </authorList>
    </citation>
    <scope>NUCLEOTIDE SEQUENCE [LARGE SCALE GENOMIC DNA]</scope>
    <source>
        <strain evidence="2 3">NCTC12000</strain>
    </source>
</reference>
<feature type="compositionally biased region" description="Polar residues" evidence="1">
    <location>
        <begin position="455"/>
        <end position="474"/>
    </location>
</feature>
<sequence length="474" mass="51895">MSKKYRTPIRLSDKMKTLKKNLKDQLAQSKSLGEQIHAGTTAASTITTGVSHVFNVIDSFLSAYRQIPLVGGILQLVATIAKSISIVSDPEKPIAEKIISLILIAAIIALSITAITLGGLAAAIIGTVIASTVTIMEGLGFFGKIAEKFQLANSYKMKKEFIDLVAKRIEPNNDKYNDLLEIRAIELQHELEKSYPNQIEQQQLKEELNFINAVLRKKNITPGNNKENDAYKLNQLYAKRAEQLKTLVDKIALINPAGKRAEQNKLLSEIKSLQKEITKTDDSIEEIIAPLAKIERDNLKSTINLPLSYSTFAIAAASTLISIAGLLVVAGVIAAPPIMVPIMFAVGSVMAIIGLIKWTAEKMAEIEDAQLKAEETAKHEDAVLDEALNVYEQQLNLELVSPSNPARQVKNILTVHDKVPALSPTETTVSSLDSRFTLFGSSSREHTKIAEQKTTDTTNEQAPTTFDSISKPTR</sequence>
<organism evidence="2 3">
    <name type="scientific">Legionella pneumophila</name>
    <dbReference type="NCBI Taxonomy" id="446"/>
    <lineage>
        <taxon>Bacteria</taxon>
        <taxon>Pseudomonadati</taxon>
        <taxon>Pseudomonadota</taxon>
        <taxon>Gammaproteobacteria</taxon>
        <taxon>Legionellales</taxon>
        <taxon>Legionellaceae</taxon>
        <taxon>Legionella</taxon>
    </lineage>
</organism>
<dbReference type="EMBL" id="UGOL01000001">
    <property type="protein sequence ID" value="STX78774.1"/>
    <property type="molecule type" value="Genomic_DNA"/>
</dbReference>
<feature type="compositionally biased region" description="Basic and acidic residues" evidence="1">
    <location>
        <begin position="443"/>
        <end position="454"/>
    </location>
</feature>
<protein>
    <submittedName>
        <fullName evidence="2">SidA</fullName>
    </submittedName>
</protein>
<feature type="region of interest" description="Disordered" evidence="1">
    <location>
        <begin position="443"/>
        <end position="474"/>
    </location>
</feature>
<dbReference type="NCBIfam" id="NF033872">
    <property type="entry name" value="SidA_fam"/>
    <property type="match status" value="1"/>
</dbReference>
<dbReference type="AlphaFoldDB" id="A0A378KAK4"/>
<evidence type="ECO:0000313" key="2">
    <source>
        <dbReference type="EMBL" id="STX78774.1"/>
    </source>
</evidence>